<name>A0A6A4HRY9_9AGAR</name>
<feature type="compositionally biased region" description="Basic and acidic residues" evidence="1">
    <location>
        <begin position="59"/>
        <end position="84"/>
    </location>
</feature>
<evidence type="ECO:0008006" key="4">
    <source>
        <dbReference type="Google" id="ProtNLM"/>
    </source>
</evidence>
<protein>
    <recommendedName>
        <fullName evidence="4">Aspartic peptidase DDI1-type domain-containing protein</fullName>
    </recommendedName>
</protein>
<sequence length="378" mass="42780">MKATTLEGQSKQSSSTHQKSHKNQESNKSKAKETPKAEKTKASVEKTSVYLPPAMRTRSNKETKLVKSKVRFELSDDESDKVLDKTIPLPEDSANTVNDSDSDDQEEEEFIRPIIQDRSYTELDEATRYILSKEDPVKIPKKQESRTDKEKTVDPRPFDAVAPLRVEPIPRNTQKPVKTSTSSNKENQPKFQLRPELYKDGTEEEIADRIFKNKVELSAAELSQILPKVCKILMRKMQNKWVQPQNRLSETVYMSTLAEDGVTEVDCKPQRIMSKYIRAEDLFLPDEDVFMVLEHDVGHMKAGSIVQRDPVEVFQNDLADDDEKKKLTVVASTGNGLRSVFPIINGQDVEVEATLDSGAQIVAMDLMVVIGLNLSWDP</sequence>
<feature type="compositionally biased region" description="Basic and acidic residues" evidence="1">
    <location>
        <begin position="22"/>
        <end position="44"/>
    </location>
</feature>
<reference evidence="2" key="1">
    <citation type="journal article" date="2019" name="Environ. Microbiol.">
        <title>Fungal ecological strategies reflected in gene transcription - a case study of two litter decomposers.</title>
        <authorList>
            <person name="Barbi F."/>
            <person name="Kohler A."/>
            <person name="Barry K."/>
            <person name="Baskaran P."/>
            <person name="Daum C."/>
            <person name="Fauchery L."/>
            <person name="Ihrmark K."/>
            <person name="Kuo A."/>
            <person name="LaButti K."/>
            <person name="Lipzen A."/>
            <person name="Morin E."/>
            <person name="Grigoriev I.V."/>
            <person name="Henrissat B."/>
            <person name="Lindahl B."/>
            <person name="Martin F."/>
        </authorList>
    </citation>
    <scope>NUCLEOTIDE SEQUENCE</scope>
    <source>
        <strain evidence="2">JB14</strain>
    </source>
</reference>
<dbReference type="OrthoDB" id="3048530at2759"/>
<accession>A0A6A4HRY9</accession>
<gene>
    <name evidence="2" type="ORF">BT96DRAFT_991736</name>
</gene>
<feature type="region of interest" description="Disordered" evidence="1">
    <location>
        <begin position="169"/>
        <end position="189"/>
    </location>
</feature>
<keyword evidence="3" id="KW-1185">Reference proteome</keyword>
<evidence type="ECO:0000313" key="3">
    <source>
        <dbReference type="Proteomes" id="UP000799118"/>
    </source>
</evidence>
<feature type="compositionally biased region" description="Acidic residues" evidence="1">
    <location>
        <begin position="100"/>
        <end position="109"/>
    </location>
</feature>
<feature type="compositionally biased region" description="Polar residues" evidence="1">
    <location>
        <begin position="171"/>
        <end position="189"/>
    </location>
</feature>
<evidence type="ECO:0000256" key="1">
    <source>
        <dbReference type="SAM" id="MobiDB-lite"/>
    </source>
</evidence>
<dbReference type="EMBL" id="ML769441">
    <property type="protein sequence ID" value="KAE9401902.1"/>
    <property type="molecule type" value="Genomic_DNA"/>
</dbReference>
<evidence type="ECO:0000313" key="2">
    <source>
        <dbReference type="EMBL" id="KAE9401902.1"/>
    </source>
</evidence>
<organism evidence="2 3">
    <name type="scientific">Gymnopus androsaceus JB14</name>
    <dbReference type="NCBI Taxonomy" id="1447944"/>
    <lineage>
        <taxon>Eukaryota</taxon>
        <taxon>Fungi</taxon>
        <taxon>Dikarya</taxon>
        <taxon>Basidiomycota</taxon>
        <taxon>Agaricomycotina</taxon>
        <taxon>Agaricomycetes</taxon>
        <taxon>Agaricomycetidae</taxon>
        <taxon>Agaricales</taxon>
        <taxon>Marasmiineae</taxon>
        <taxon>Omphalotaceae</taxon>
        <taxon>Gymnopus</taxon>
    </lineage>
</organism>
<dbReference type="Proteomes" id="UP000799118">
    <property type="component" value="Unassembled WGS sequence"/>
</dbReference>
<proteinExistence type="predicted"/>
<feature type="region of interest" description="Disordered" evidence="1">
    <location>
        <begin position="1"/>
        <end position="117"/>
    </location>
</feature>
<dbReference type="AlphaFoldDB" id="A0A6A4HRY9"/>